<dbReference type="Proteomes" id="UP000621307">
    <property type="component" value="Unassembled WGS sequence"/>
</dbReference>
<name>A0ABR8BLG4_9NOSO</name>
<organism evidence="2 3">
    <name type="scientific">Nostoc parmelioides FACHB-3921</name>
    <dbReference type="NCBI Taxonomy" id="2692909"/>
    <lineage>
        <taxon>Bacteria</taxon>
        <taxon>Bacillati</taxon>
        <taxon>Cyanobacteriota</taxon>
        <taxon>Cyanophyceae</taxon>
        <taxon>Nostocales</taxon>
        <taxon>Nostocaceae</taxon>
        <taxon>Nostoc</taxon>
    </lineage>
</organism>
<sequence length="207" mass="23001">MILIKFNKSAIFAIALAITSCQSSVGADQAQEISSKPTADPYSQKVRSIAQKYPALYRVEWTVCGVQKRVSIGRTLLDQCVEAVPPMLVWAATGKYKLIPTQDFTTGIQSHLFLESRGCFAFNEPTSNSQFYKAKTFLVGLYNDRDKLPKPTAQVKITKLTDKEKEAIISEQISSPPETFSLGISSTYDCQQEQDWRKYAPGAILSS</sequence>
<evidence type="ECO:0008006" key="4">
    <source>
        <dbReference type="Google" id="ProtNLM"/>
    </source>
</evidence>
<gene>
    <name evidence="2" type="ORF">H6G14_26140</name>
</gene>
<feature type="signal peptide" evidence="1">
    <location>
        <begin position="1"/>
        <end position="23"/>
    </location>
</feature>
<proteinExistence type="predicted"/>
<evidence type="ECO:0000313" key="3">
    <source>
        <dbReference type="Proteomes" id="UP000621307"/>
    </source>
</evidence>
<dbReference type="PROSITE" id="PS51257">
    <property type="entry name" value="PROKAR_LIPOPROTEIN"/>
    <property type="match status" value="1"/>
</dbReference>
<evidence type="ECO:0000313" key="2">
    <source>
        <dbReference type="EMBL" id="MBD2254720.1"/>
    </source>
</evidence>
<feature type="chain" id="PRO_5046541534" description="Lipoprotein" evidence="1">
    <location>
        <begin position="24"/>
        <end position="207"/>
    </location>
</feature>
<keyword evidence="3" id="KW-1185">Reference proteome</keyword>
<accession>A0ABR8BLG4</accession>
<comment type="caution">
    <text evidence="2">The sequence shown here is derived from an EMBL/GenBank/DDBJ whole genome shotgun (WGS) entry which is preliminary data.</text>
</comment>
<evidence type="ECO:0000256" key="1">
    <source>
        <dbReference type="SAM" id="SignalP"/>
    </source>
</evidence>
<protein>
    <recommendedName>
        <fullName evidence="4">Lipoprotein</fullName>
    </recommendedName>
</protein>
<keyword evidence="1" id="KW-0732">Signal</keyword>
<dbReference type="RefSeq" id="WP_190571082.1">
    <property type="nucleotide sequence ID" value="NZ_JACJQL010000063.1"/>
</dbReference>
<dbReference type="EMBL" id="JACJQL010000063">
    <property type="protein sequence ID" value="MBD2254720.1"/>
    <property type="molecule type" value="Genomic_DNA"/>
</dbReference>
<reference evidence="2 3" key="1">
    <citation type="journal article" date="2020" name="ISME J.">
        <title>Comparative genomics reveals insights into cyanobacterial evolution and habitat adaptation.</title>
        <authorList>
            <person name="Chen M.Y."/>
            <person name="Teng W.K."/>
            <person name="Zhao L."/>
            <person name="Hu C.X."/>
            <person name="Zhou Y.K."/>
            <person name="Han B.P."/>
            <person name="Song L.R."/>
            <person name="Shu W.S."/>
        </authorList>
    </citation>
    <scope>NUCLEOTIDE SEQUENCE [LARGE SCALE GENOMIC DNA]</scope>
    <source>
        <strain evidence="2 3">FACHB-3921</strain>
    </source>
</reference>